<reference evidence="2" key="1">
    <citation type="journal article" date="2021" name="Proc. Natl. Acad. Sci. U.S.A.">
        <title>A Catalog of Tens of Thousands of Viruses from Human Metagenomes Reveals Hidden Associations with Chronic Diseases.</title>
        <authorList>
            <person name="Tisza M.J."/>
            <person name="Buck C.B."/>
        </authorList>
    </citation>
    <scope>NUCLEOTIDE SEQUENCE</scope>
    <source>
        <strain evidence="2">CtKeG8</strain>
    </source>
</reference>
<organism evidence="2">
    <name type="scientific">Siphoviridae sp. ctKeG8</name>
    <dbReference type="NCBI Taxonomy" id="2825443"/>
    <lineage>
        <taxon>Viruses</taxon>
        <taxon>Duplodnaviria</taxon>
        <taxon>Heunggongvirae</taxon>
        <taxon>Uroviricota</taxon>
        <taxon>Caudoviricetes</taxon>
    </lineage>
</organism>
<name>A0A8S5PBC1_9CAUD</name>
<dbReference type="EMBL" id="BK015388">
    <property type="protein sequence ID" value="DAE04479.1"/>
    <property type="molecule type" value="Genomic_DNA"/>
</dbReference>
<feature type="region of interest" description="Disordered" evidence="1">
    <location>
        <begin position="60"/>
        <end position="112"/>
    </location>
</feature>
<accession>A0A8S5PBC1</accession>
<evidence type="ECO:0000256" key="1">
    <source>
        <dbReference type="SAM" id="MobiDB-lite"/>
    </source>
</evidence>
<feature type="compositionally biased region" description="Basic and acidic residues" evidence="1">
    <location>
        <begin position="63"/>
        <end position="81"/>
    </location>
</feature>
<evidence type="ECO:0000313" key="2">
    <source>
        <dbReference type="EMBL" id="DAE04479.1"/>
    </source>
</evidence>
<proteinExistence type="predicted"/>
<sequence length="112" mass="12681">MNKIQMEQQIKIAKEGIEVLDKWAETLDAEALEEKREQIDKAKAYCEDCLGASQTLIEAIEATEPKKEEAKKDEPKKEEKPKRRRAPAKKKEEPVVESCPPAAAADDLDDLF</sequence>
<protein>
    <submittedName>
        <fullName evidence="2">Uncharacterized protein</fullName>
    </submittedName>
</protein>